<name>A0ABT2LWP8_9FIRM</name>
<sequence length="154" mass="18218">MKLCPYCGEKSLVVRDTREQKDFNNTYRNYYCKNCQKEFTTVESIYKNDMIKISKNNKIEYFSTQKFVNSFCSCCDLKYSSISLARKIANSFIQSMYKSDKSDMTINIDEFFKFVLDYLYNEKEYAFLVSYGAIKCPDILVKNYKKVLSIVSKE</sequence>
<dbReference type="EMBL" id="JAODBU010000002">
    <property type="protein sequence ID" value="MCT7397704.1"/>
    <property type="molecule type" value="Genomic_DNA"/>
</dbReference>
<dbReference type="InterPro" id="IPR003796">
    <property type="entry name" value="RNR_NrdR-like"/>
</dbReference>
<dbReference type="InterPro" id="IPR055173">
    <property type="entry name" value="NrdR-like_N"/>
</dbReference>
<organism evidence="2 3">
    <name type="scientific">Eubacterium album</name>
    <dbReference type="NCBI Taxonomy" id="2978477"/>
    <lineage>
        <taxon>Bacteria</taxon>
        <taxon>Bacillati</taxon>
        <taxon>Bacillota</taxon>
        <taxon>Clostridia</taxon>
        <taxon>Eubacteriales</taxon>
        <taxon>Eubacteriaceae</taxon>
        <taxon>Eubacterium</taxon>
    </lineage>
</organism>
<gene>
    <name evidence="2" type="ORF">N5B56_01215</name>
</gene>
<reference evidence="2" key="1">
    <citation type="submission" date="2022-09" db="EMBL/GenBank/DDBJ databases">
        <title>Eubacterium sp. LFL-14 isolated from human feces.</title>
        <authorList>
            <person name="Liu F."/>
        </authorList>
    </citation>
    <scope>NUCLEOTIDE SEQUENCE</scope>
    <source>
        <strain evidence="2">LFL-14</strain>
    </source>
</reference>
<dbReference type="Pfam" id="PF22811">
    <property type="entry name" value="Zn_ribbon_NrdR"/>
    <property type="match status" value="1"/>
</dbReference>
<keyword evidence="3" id="KW-1185">Reference proteome</keyword>
<protein>
    <recommendedName>
        <fullName evidence="1">Transcriptional repressor NrdR-like N-terminal domain-containing protein</fullName>
    </recommendedName>
</protein>
<evidence type="ECO:0000313" key="2">
    <source>
        <dbReference type="EMBL" id="MCT7397704.1"/>
    </source>
</evidence>
<comment type="caution">
    <text evidence="2">The sequence shown here is derived from an EMBL/GenBank/DDBJ whole genome shotgun (WGS) entry which is preliminary data.</text>
</comment>
<dbReference type="Proteomes" id="UP001431199">
    <property type="component" value="Unassembled WGS sequence"/>
</dbReference>
<dbReference type="RefSeq" id="WP_260978141.1">
    <property type="nucleotide sequence ID" value="NZ_JAODBU010000002.1"/>
</dbReference>
<evidence type="ECO:0000313" key="3">
    <source>
        <dbReference type="Proteomes" id="UP001431199"/>
    </source>
</evidence>
<feature type="domain" description="Transcriptional repressor NrdR-like N-terminal" evidence="1">
    <location>
        <begin position="4"/>
        <end position="43"/>
    </location>
</feature>
<evidence type="ECO:0000259" key="1">
    <source>
        <dbReference type="Pfam" id="PF22811"/>
    </source>
</evidence>
<accession>A0ABT2LWP8</accession>
<dbReference type="PANTHER" id="PTHR30455:SF2">
    <property type="entry name" value="TRANSCRIPTIONAL REPRESSOR NRDR"/>
    <property type="match status" value="1"/>
</dbReference>
<dbReference type="PANTHER" id="PTHR30455">
    <property type="entry name" value="TRANSCRIPTIONAL REPRESSOR NRDR"/>
    <property type="match status" value="1"/>
</dbReference>
<proteinExistence type="predicted"/>